<feature type="transmembrane region" description="Helical" evidence="2">
    <location>
        <begin position="192"/>
        <end position="214"/>
    </location>
</feature>
<feature type="region of interest" description="Disordered" evidence="1">
    <location>
        <begin position="319"/>
        <end position="365"/>
    </location>
</feature>
<feature type="transmembrane region" description="Helical" evidence="2">
    <location>
        <begin position="61"/>
        <end position="81"/>
    </location>
</feature>
<evidence type="ECO:0000313" key="3">
    <source>
        <dbReference type="EMBL" id="KAL0573709.1"/>
    </source>
</evidence>
<organism evidence="3 4">
    <name type="scientific">Marasmius crinis-equi</name>
    <dbReference type="NCBI Taxonomy" id="585013"/>
    <lineage>
        <taxon>Eukaryota</taxon>
        <taxon>Fungi</taxon>
        <taxon>Dikarya</taxon>
        <taxon>Basidiomycota</taxon>
        <taxon>Agaricomycotina</taxon>
        <taxon>Agaricomycetes</taxon>
        <taxon>Agaricomycetidae</taxon>
        <taxon>Agaricales</taxon>
        <taxon>Marasmiineae</taxon>
        <taxon>Marasmiaceae</taxon>
        <taxon>Marasmius</taxon>
    </lineage>
</organism>
<feature type="compositionally biased region" description="Polar residues" evidence="1">
    <location>
        <begin position="319"/>
        <end position="330"/>
    </location>
</feature>
<sequence length="365" mass="39985">MDTESIEQTLEPWLSVKVVIVQPITTLSVMFLVYGIYVIIFGLSIHVLWRRRESPASMAHMRWAISLFVLANIYVSVTTWTNVYQTLISFNAAKTRDYTPLINSLSGGNSTAQAAQLALSSMTCWIMGCIADYLLVYRCYVVWGHNKMVLFPTAFAAIVADTMGFAISVVLIKAYCTSDGDLYRKVFAIDQVLVIVTAVYTSLLTLLTAGRIWSISRDARREAAETSVGGLNYNVIVATILESGILYAIALLVAAIAPIFTDPNDQGLSPFDFDVIAQLMTAIAPTMMIVRIAYGKSVESVEQVMTSLRFAEAAANGSQQRSAGAPQATTADLRESFFDTSEERAPAGNGREREKPYVTIGENMA</sequence>
<keyword evidence="2" id="KW-1133">Transmembrane helix</keyword>
<feature type="transmembrane region" description="Helical" evidence="2">
    <location>
        <begin position="235"/>
        <end position="260"/>
    </location>
</feature>
<keyword evidence="2" id="KW-0472">Membrane</keyword>
<proteinExistence type="predicted"/>
<feature type="transmembrane region" description="Helical" evidence="2">
    <location>
        <begin position="275"/>
        <end position="294"/>
    </location>
</feature>
<feature type="transmembrane region" description="Helical" evidence="2">
    <location>
        <begin position="149"/>
        <end position="172"/>
    </location>
</feature>
<comment type="caution">
    <text evidence="3">The sequence shown here is derived from an EMBL/GenBank/DDBJ whole genome shotgun (WGS) entry which is preliminary data.</text>
</comment>
<protein>
    <submittedName>
        <fullName evidence="3">Uncharacterized protein</fullName>
    </submittedName>
</protein>
<reference evidence="3 4" key="1">
    <citation type="submission" date="2024-02" db="EMBL/GenBank/DDBJ databases">
        <title>A draft genome for the cacao thread blight pathogen Marasmius crinis-equi.</title>
        <authorList>
            <person name="Cohen S.P."/>
            <person name="Baruah I.K."/>
            <person name="Amoako-Attah I."/>
            <person name="Bukari Y."/>
            <person name="Meinhardt L.W."/>
            <person name="Bailey B.A."/>
        </authorList>
    </citation>
    <scope>NUCLEOTIDE SEQUENCE [LARGE SCALE GENOMIC DNA]</scope>
    <source>
        <strain evidence="3 4">GH-76</strain>
    </source>
</reference>
<accession>A0ABR3FEI3</accession>
<name>A0ABR3FEI3_9AGAR</name>
<feature type="transmembrane region" description="Helical" evidence="2">
    <location>
        <begin position="114"/>
        <end position="137"/>
    </location>
</feature>
<feature type="transmembrane region" description="Helical" evidence="2">
    <location>
        <begin position="20"/>
        <end position="49"/>
    </location>
</feature>
<keyword evidence="2" id="KW-0812">Transmembrane</keyword>
<evidence type="ECO:0000256" key="1">
    <source>
        <dbReference type="SAM" id="MobiDB-lite"/>
    </source>
</evidence>
<evidence type="ECO:0000313" key="4">
    <source>
        <dbReference type="Proteomes" id="UP001465976"/>
    </source>
</evidence>
<feature type="compositionally biased region" description="Basic and acidic residues" evidence="1">
    <location>
        <begin position="332"/>
        <end position="356"/>
    </location>
</feature>
<evidence type="ECO:0000256" key="2">
    <source>
        <dbReference type="SAM" id="Phobius"/>
    </source>
</evidence>
<dbReference type="Proteomes" id="UP001465976">
    <property type="component" value="Unassembled WGS sequence"/>
</dbReference>
<gene>
    <name evidence="3" type="ORF">V5O48_008253</name>
</gene>
<dbReference type="EMBL" id="JBAHYK010000473">
    <property type="protein sequence ID" value="KAL0573709.1"/>
    <property type="molecule type" value="Genomic_DNA"/>
</dbReference>
<keyword evidence="4" id="KW-1185">Reference proteome</keyword>